<name>A0A1I7YQV9_9BILA</name>
<dbReference type="SMART" id="SM00034">
    <property type="entry name" value="CLECT"/>
    <property type="match status" value="3"/>
</dbReference>
<organism evidence="4 5">
    <name type="scientific">Steinernema glaseri</name>
    <dbReference type="NCBI Taxonomy" id="37863"/>
    <lineage>
        <taxon>Eukaryota</taxon>
        <taxon>Metazoa</taxon>
        <taxon>Ecdysozoa</taxon>
        <taxon>Nematoda</taxon>
        <taxon>Chromadorea</taxon>
        <taxon>Rhabditida</taxon>
        <taxon>Tylenchina</taxon>
        <taxon>Panagrolaimomorpha</taxon>
        <taxon>Strongyloidoidea</taxon>
        <taxon>Steinernematidae</taxon>
        <taxon>Steinernema</taxon>
    </lineage>
</organism>
<dbReference type="SUPFAM" id="SSF56436">
    <property type="entry name" value="C-type lectin-like"/>
    <property type="match status" value="4"/>
</dbReference>
<evidence type="ECO:0000313" key="4">
    <source>
        <dbReference type="Proteomes" id="UP000095287"/>
    </source>
</evidence>
<protein>
    <submittedName>
        <fullName evidence="5">C-type lectin domain-containing protein</fullName>
    </submittedName>
</protein>
<keyword evidence="2" id="KW-0732">Signal</keyword>
<sequence>MLKAVVFIFLLLGLVYGDSGCQGGWTPKTLIQLSKPVRISVEIWRLLIRRKKTLTSRVILYIMDLSRLVSVVPNGVSQFWLGGQDVNGDGSWTWTDGSSFVYSDWAAGQPSNMLGDNCLLVDGISLLWSSVQCSKQASYLCETAPGSSSSCPKGQLCHGSYSYQLIGTLKDWHSAELFCSLLGGHLASVHNSAVQNIVEKLLAATDRNRAWLGARIKSSTLTWTDGTASDYSKWDNGNSAQVDSCVSKSNIHKKAFFNYKYFRIFSDIHNGLNSSQTPVVMIKTSDQIATYWLGGQDVNSNGSWTWTDGSAFNYNNWAAGGGVAGQDCLLLESPTALWQPSDCQKKANFICETEIPSIATTLTTTTVSTTTTSTTTTIPTTTTTQYCGGDFCIDGYQYYLSGMQQNWPDAQQSCPMYGNLASVHSAQAEKLLENYVGYPNFAVWIGGVYDRDFHWSDGTAVNYTNWLPGQPSIVPGAAIACVAVSYDIQSKLTGWGTFDCDSFSLFSVCSAPN</sequence>
<dbReference type="Gene3D" id="3.10.100.10">
    <property type="entry name" value="Mannose-Binding Protein A, subunit A"/>
    <property type="match status" value="4"/>
</dbReference>
<evidence type="ECO:0000259" key="3">
    <source>
        <dbReference type="PROSITE" id="PS50041"/>
    </source>
</evidence>
<dbReference type="Proteomes" id="UP000095287">
    <property type="component" value="Unplaced"/>
</dbReference>
<feature type="domain" description="C-type lectin" evidence="3">
    <location>
        <begin position="158"/>
        <end position="247"/>
    </location>
</feature>
<dbReference type="WBParaSite" id="L893_g18901.t1">
    <property type="protein sequence ID" value="L893_g18901.t1"/>
    <property type="gene ID" value="L893_g18901"/>
</dbReference>
<feature type="domain" description="C-type lectin" evidence="3">
    <location>
        <begin position="291"/>
        <end position="352"/>
    </location>
</feature>
<dbReference type="PROSITE" id="PS50041">
    <property type="entry name" value="C_TYPE_LECTIN_2"/>
    <property type="match status" value="4"/>
</dbReference>
<accession>A0A1I7YQV9</accession>
<evidence type="ECO:0000256" key="2">
    <source>
        <dbReference type="SAM" id="SignalP"/>
    </source>
</evidence>
<dbReference type="InterPro" id="IPR001304">
    <property type="entry name" value="C-type_lectin-like"/>
</dbReference>
<dbReference type="PROSITE" id="PS00615">
    <property type="entry name" value="C_TYPE_LECTIN_1"/>
    <property type="match status" value="1"/>
</dbReference>
<dbReference type="AlphaFoldDB" id="A0A1I7YQV9"/>
<keyword evidence="1" id="KW-1015">Disulfide bond</keyword>
<feature type="chain" id="PRO_5009312450" evidence="2">
    <location>
        <begin position="18"/>
        <end position="513"/>
    </location>
</feature>
<dbReference type="Pfam" id="PF00059">
    <property type="entry name" value="Lectin_C"/>
    <property type="match status" value="4"/>
</dbReference>
<feature type="domain" description="C-type lectin" evidence="3">
    <location>
        <begin position="393"/>
        <end position="501"/>
    </location>
</feature>
<dbReference type="PANTHER" id="PTHR22803">
    <property type="entry name" value="MANNOSE, PHOSPHOLIPASE, LECTIN RECEPTOR RELATED"/>
    <property type="match status" value="1"/>
</dbReference>
<dbReference type="InterPro" id="IPR016187">
    <property type="entry name" value="CTDL_fold"/>
</dbReference>
<keyword evidence="4" id="KW-1185">Reference proteome</keyword>
<dbReference type="InterPro" id="IPR016186">
    <property type="entry name" value="C-type_lectin-like/link_sf"/>
</dbReference>
<dbReference type="InterPro" id="IPR050111">
    <property type="entry name" value="C-type_lectin/snaclec_domain"/>
</dbReference>
<feature type="signal peptide" evidence="2">
    <location>
        <begin position="1"/>
        <end position="17"/>
    </location>
</feature>
<dbReference type="InterPro" id="IPR018378">
    <property type="entry name" value="C-type_lectin_CS"/>
</dbReference>
<proteinExistence type="predicted"/>
<dbReference type="CDD" id="cd00037">
    <property type="entry name" value="CLECT"/>
    <property type="match status" value="3"/>
</dbReference>
<evidence type="ECO:0000313" key="5">
    <source>
        <dbReference type="WBParaSite" id="L893_g18901.t1"/>
    </source>
</evidence>
<evidence type="ECO:0000256" key="1">
    <source>
        <dbReference type="ARBA" id="ARBA00023157"/>
    </source>
</evidence>
<feature type="domain" description="C-type lectin" evidence="3">
    <location>
        <begin position="68"/>
        <end position="142"/>
    </location>
</feature>
<reference evidence="5" key="1">
    <citation type="submission" date="2016-11" db="UniProtKB">
        <authorList>
            <consortium name="WormBaseParasite"/>
        </authorList>
    </citation>
    <scope>IDENTIFICATION</scope>
</reference>